<organism evidence="1 2">
    <name type="scientific">Rhynchosporium agropyri</name>
    <dbReference type="NCBI Taxonomy" id="914238"/>
    <lineage>
        <taxon>Eukaryota</taxon>
        <taxon>Fungi</taxon>
        <taxon>Dikarya</taxon>
        <taxon>Ascomycota</taxon>
        <taxon>Pezizomycotina</taxon>
        <taxon>Leotiomycetes</taxon>
        <taxon>Helotiales</taxon>
        <taxon>Ploettnerulaceae</taxon>
        <taxon>Rhynchosporium</taxon>
    </lineage>
</organism>
<accession>A0A1E1LT13</accession>
<keyword evidence="2" id="KW-1185">Reference proteome</keyword>
<sequence length="107" mass="11788">MVSSVIAAAVPAALLPGDVSIVKRESRKQCTVGKFVECTYKAYCPNNNQVRCAVSTHWAFLYSFGECPDMWGGNGIDPSPLVRTDCIPNGEYDHRLHCDHPKDLCKS</sequence>
<dbReference type="Proteomes" id="UP000178912">
    <property type="component" value="Unassembled WGS sequence"/>
</dbReference>
<protein>
    <submittedName>
        <fullName evidence="1">Uncharacterized protein</fullName>
    </submittedName>
</protein>
<gene>
    <name evidence="1" type="ORF">RAG0_17131</name>
</gene>
<proteinExistence type="predicted"/>
<dbReference type="EMBL" id="FJUX01000202">
    <property type="protein sequence ID" value="CZT13638.1"/>
    <property type="molecule type" value="Genomic_DNA"/>
</dbReference>
<evidence type="ECO:0000313" key="1">
    <source>
        <dbReference type="EMBL" id="CZT13638.1"/>
    </source>
</evidence>
<name>A0A1E1LT13_9HELO</name>
<dbReference type="AlphaFoldDB" id="A0A1E1LT13"/>
<evidence type="ECO:0000313" key="2">
    <source>
        <dbReference type="Proteomes" id="UP000178912"/>
    </source>
</evidence>
<reference evidence="2" key="1">
    <citation type="submission" date="2016-03" db="EMBL/GenBank/DDBJ databases">
        <authorList>
            <person name="Guldener U."/>
        </authorList>
    </citation>
    <scope>NUCLEOTIDE SEQUENCE [LARGE SCALE GENOMIC DNA]</scope>
    <source>
        <strain evidence="2">04CH-RAC-A.6.1</strain>
    </source>
</reference>